<dbReference type="GO" id="GO:0005524">
    <property type="term" value="F:ATP binding"/>
    <property type="evidence" value="ECO:0007669"/>
    <property type="project" value="UniProtKB-KW"/>
</dbReference>
<keyword evidence="7" id="KW-1278">Translocase</keyword>
<name>A0A430B2Q3_9ENTE</name>
<dbReference type="PROSITE" id="PS50893">
    <property type="entry name" value="ABC_TRANSPORTER_2"/>
    <property type="match status" value="1"/>
</dbReference>
<keyword evidence="1" id="KW-0813">Transport</keyword>
<evidence type="ECO:0000313" key="10">
    <source>
        <dbReference type="EMBL" id="RSU14615.1"/>
    </source>
</evidence>
<keyword evidence="2" id="KW-1003">Cell membrane</keyword>
<dbReference type="RefSeq" id="WP_126811539.1">
    <property type="nucleotide sequence ID" value="NZ_NGKC01000001.1"/>
</dbReference>
<keyword evidence="11" id="KW-1185">Reference proteome</keyword>
<evidence type="ECO:0000256" key="2">
    <source>
        <dbReference type="ARBA" id="ARBA00022475"/>
    </source>
</evidence>
<evidence type="ECO:0000256" key="4">
    <source>
        <dbReference type="ARBA" id="ARBA00022592"/>
    </source>
</evidence>
<keyword evidence="6 10" id="KW-0067">ATP-binding</keyword>
<dbReference type="GO" id="GO:0016887">
    <property type="term" value="F:ATP hydrolysis activity"/>
    <property type="evidence" value="ECO:0007669"/>
    <property type="project" value="InterPro"/>
</dbReference>
<dbReference type="GO" id="GO:0022857">
    <property type="term" value="F:transmembrane transporter activity"/>
    <property type="evidence" value="ECO:0007669"/>
    <property type="project" value="UniProtKB-ARBA"/>
</dbReference>
<evidence type="ECO:0000256" key="1">
    <source>
        <dbReference type="ARBA" id="ARBA00022448"/>
    </source>
</evidence>
<dbReference type="GO" id="GO:0006817">
    <property type="term" value="P:phosphate ion transport"/>
    <property type="evidence" value="ECO:0007669"/>
    <property type="project" value="UniProtKB-KW"/>
</dbReference>
<evidence type="ECO:0000313" key="11">
    <source>
        <dbReference type="Proteomes" id="UP000286773"/>
    </source>
</evidence>
<protein>
    <submittedName>
        <fullName evidence="10">Spermidine/putrescine ABC transporter ATP-binding protein</fullName>
    </submittedName>
</protein>
<keyword evidence="4" id="KW-0592">Phosphate transport</keyword>
<dbReference type="OrthoDB" id="9785080at2"/>
<evidence type="ECO:0000256" key="6">
    <source>
        <dbReference type="ARBA" id="ARBA00022840"/>
    </source>
</evidence>
<feature type="domain" description="ABC transporter" evidence="9">
    <location>
        <begin position="4"/>
        <end position="218"/>
    </location>
</feature>
<dbReference type="CDD" id="cd03225">
    <property type="entry name" value="ABC_cobalt_CbiO_domain1"/>
    <property type="match status" value="1"/>
</dbReference>
<dbReference type="PANTHER" id="PTHR43423">
    <property type="entry name" value="ABC TRANSPORTER I FAMILY MEMBER 17"/>
    <property type="match status" value="1"/>
</dbReference>
<dbReference type="AlphaFoldDB" id="A0A430B2Q3"/>
<keyword evidence="8" id="KW-0472">Membrane</keyword>
<evidence type="ECO:0000256" key="5">
    <source>
        <dbReference type="ARBA" id="ARBA00022741"/>
    </source>
</evidence>
<dbReference type="SUPFAM" id="SSF52540">
    <property type="entry name" value="P-loop containing nucleoside triphosphate hydrolases"/>
    <property type="match status" value="1"/>
</dbReference>
<dbReference type="InterPro" id="IPR015856">
    <property type="entry name" value="ABC_transpr_CbiO/EcfA_su"/>
</dbReference>
<gene>
    <name evidence="10" type="ORF">CBF27_01125</name>
</gene>
<organism evidence="10 11">
    <name type="scientific">Vagococcus acidifermentans</name>
    <dbReference type="NCBI Taxonomy" id="564710"/>
    <lineage>
        <taxon>Bacteria</taxon>
        <taxon>Bacillati</taxon>
        <taxon>Bacillota</taxon>
        <taxon>Bacilli</taxon>
        <taxon>Lactobacillales</taxon>
        <taxon>Enterococcaceae</taxon>
        <taxon>Vagococcus</taxon>
    </lineage>
</organism>
<dbReference type="GO" id="GO:0016020">
    <property type="term" value="C:membrane"/>
    <property type="evidence" value="ECO:0007669"/>
    <property type="project" value="InterPro"/>
</dbReference>
<sequence>MALLTLESVGFESDSQRIVSDVDLVIETGEFVTITGPSGSGKSTLLKLLASLLTPTGGMICYQGKDIETLSPMLYRREVSYCFQQPDLFGLTVRDNLRFPFEIRQADFSEEQAIRKLQEVDLPAAYLDKPVTQLSGGEKQRVALIRHLLFPPAVLLLDEVTAGLDAESKQVVLTLIRRVRGGGTTIVAVTHDAQELTEAARLITMEEGRVIHDESAGS</sequence>
<comment type="caution">
    <text evidence="10">The sequence shown here is derived from an EMBL/GenBank/DDBJ whole genome shotgun (WGS) entry which is preliminary data.</text>
</comment>
<evidence type="ECO:0000256" key="7">
    <source>
        <dbReference type="ARBA" id="ARBA00022967"/>
    </source>
</evidence>
<dbReference type="PANTHER" id="PTHR43423:SF12">
    <property type="entry name" value="IRON EXPORT ATP-BINDING PROTEIN FETA-RELATED"/>
    <property type="match status" value="1"/>
</dbReference>
<dbReference type="Proteomes" id="UP000286773">
    <property type="component" value="Unassembled WGS sequence"/>
</dbReference>
<dbReference type="Pfam" id="PF00005">
    <property type="entry name" value="ABC_tran"/>
    <property type="match status" value="1"/>
</dbReference>
<dbReference type="Gene3D" id="3.40.50.300">
    <property type="entry name" value="P-loop containing nucleotide triphosphate hydrolases"/>
    <property type="match status" value="1"/>
</dbReference>
<evidence type="ECO:0000256" key="8">
    <source>
        <dbReference type="ARBA" id="ARBA00023136"/>
    </source>
</evidence>
<keyword evidence="5" id="KW-0547">Nucleotide-binding</keyword>
<dbReference type="SMART" id="SM00382">
    <property type="entry name" value="AAA"/>
    <property type="match status" value="1"/>
</dbReference>
<dbReference type="InterPro" id="IPR003593">
    <property type="entry name" value="AAA+_ATPase"/>
</dbReference>
<reference evidence="10 11" key="1">
    <citation type="submission" date="2017-05" db="EMBL/GenBank/DDBJ databases">
        <title>Vagococcus spp. assemblies.</title>
        <authorList>
            <person name="Gulvik C.A."/>
        </authorList>
    </citation>
    <scope>NUCLEOTIDE SEQUENCE [LARGE SCALE GENOMIC DNA]</scope>
    <source>
        <strain evidence="10 11">LMG 24798</strain>
    </source>
</reference>
<dbReference type="InterPro" id="IPR027417">
    <property type="entry name" value="P-loop_NTPase"/>
</dbReference>
<proteinExistence type="predicted"/>
<evidence type="ECO:0000256" key="3">
    <source>
        <dbReference type="ARBA" id="ARBA00022519"/>
    </source>
</evidence>
<accession>A0A430B2Q3</accession>
<keyword evidence="3" id="KW-0997">Cell inner membrane</keyword>
<dbReference type="InterPro" id="IPR003439">
    <property type="entry name" value="ABC_transporter-like_ATP-bd"/>
</dbReference>
<dbReference type="EMBL" id="NGKC01000001">
    <property type="protein sequence ID" value="RSU14615.1"/>
    <property type="molecule type" value="Genomic_DNA"/>
</dbReference>
<evidence type="ECO:0000259" key="9">
    <source>
        <dbReference type="PROSITE" id="PS50893"/>
    </source>
</evidence>